<dbReference type="EMBL" id="CP126084">
    <property type="protein sequence ID" value="WHX50955.1"/>
    <property type="molecule type" value="Genomic_DNA"/>
</dbReference>
<accession>A0AA95I730</accession>
<reference evidence="1" key="1">
    <citation type="submission" date="2023-05" db="EMBL/GenBank/DDBJ databases">
        <title>Comparative genomics of Bacillaceae isolates and their secondary metabolite potential.</title>
        <authorList>
            <person name="Song L."/>
            <person name="Nielsen L.J."/>
            <person name="Mohite O."/>
            <person name="Xu X."/>
            <person name="Weber T."/>
            <person name="Kovacs A.T."/>
        </authorList>
    </citation>
    <scope>NUCLEOTIDE SEQUENCE</scope>
    <source>
        <strain evidence="1">B2_4</strain>
    </source>
</reference>
<protein>
    <submittedName>
        <fullName evidence="1">Uncharacterized protein</fullName>
    </submittedName>
</protein>
<evidence type="ECO:0000313" key="1">
    <source>
        <dbReference type="EMBL" id="WHX50955.1"/>
    </source>
</evidence>
<dbReference type="RefSeq" id="WP_283927973.1">
    <property type="nucleotide sequence ID" value="NZ_CP126084.1"/>
</dbReference>
<sequence>MDYDQGQKISCDSNKGTLIDLDEKTPLWVSGAPIFTRGLAAHGNYVVVGESQQTGRDLRRSSMSGLWIVDRNQWKTIDHK</sequence>
<dbReference type="AlphaFoldDB" id="A0AA95I730"/>
<dbReference type="KEGG" id="pwn:QNH46_10075"/>
<dbReference type="Proteomes" id="UP001177943">
    <property type="component" value="Chromosome"/>
</dbReference>
<evidence type="ECO:0000313" key="2">
    <source>
        <dbReference type="Proteomes" id="UP001177943"/>
    </source>
</evidence>
<name>A0AA95I730_9BACL</name>
<gene>
    <name evidence="1" type="ORF">QNH46_10075</name>
</gene>
<proteinExistence type="predicted"/>
<organism evidence="1 2">
    <name type="scientific">Paenibacillus woosongensis</name>
    <dbReference type="NCBI Taxonomy" id="307580"/>
    <lineage>
        <taxon>Bacteria</taxon>
        <taxon>Bacillati</taxon>
        <taxon>Bacillota</taxon>
        <taxon>Bacilli</taxon>
        <taxon>Bacillales</taxon>
        <taxon>Paenibacillaceae</taxon>
        <taxon>Paenibacillus</taxon>
    </lineage>
</organism>